<gene>
    <name evidence="1" type="ORF">CBW21_01110</name>
</gene>
<name>A0A202BGM2_CHRVL</name>
<comment type="caution">
    <text evidence="1">The sequence shown here is derived from an EMBL/GenBank/DDBJ whole genome shotgun (WGS) entry which is preliminary data.</text>
</comment>
<reference evidence="1 2" key="1">
    <citation type="submission" date="2017-05" db="EMBL/GenBank/DDBJ databases">
        <title>Chromobacterium violaceum GHPS1 isolated from Hydrocarbon polluted soil in French Guiana display an awesome secondary metabolite arsenal and a battery of drug and heavy-metal-resistance and detoxification of xenobiotics proteins.</title>
        <authorList>
            <person name="Belbahri L."/>
        </authorList>
    </citation>
    <scope>NUCLEOTIDE SEQUENCE [LARGE SCALE GENOMIC DNA]</scope>
    <source>
        <strain evidence="1 2">GHPS1</strain>
    </source>
</reference>
<dbReference type="Proteomes" id="UP000196342">
    <property type="component" value="Unassembled WGS sequence"/>
</dbReference>
<proteinExistence type="predicted"/>
<evidence type="ECO:0000313" key="2">
    <source>
        <dbReference type="Proteomes" id="UP000196342"/>
    </source>
</evidence>
<organism evidence="1 2">
    <name type="scientific">Chromobacterium violaceum</name>
    <dbReference type="NCBI Taxonomy" id="536"/>
    <lineage>
        <taxon>Bacteria</taxon>
        <taxon>Pseudomonadati</taxon>
        <taxon>Pseudomonadota</taxon>
        <taxon>Betaproteobacteria</taxon>
        <taxon>Neisseriales</taxon>
        <taxon>Chromobacteriaceae</taxon>
        <taxon>Chromobacterium</taxon>
    </lineage>
</organism>
<evidence type="ECO:0000313" key="1">
    <source>
        <dbReference type="EMBL" id="OVE50618.1"/>
    </source>
</evidence>
<protein>
    <submittedName>
        <fullName evidence="1">Uncharacterized protein</fullName>
    </submittedName>
</protein>
<keyword evidence="2" id="KW-1185">Reference proteome</keyword>
<dbReference type="AlphaFoldDB" id="A0A202BGM2"/>
<accession>A0A202BGM2</accession>
<sequence>MLDSPARFPHHYFTVFNSTDRFGDLCIEADTRHIGGFFTSVRNTIGTSSSMAGLGGDTFGYAGSSMPVRQPRHAPATPIWRWDAGLQTIEEATMPSITLRAFRALFPKVTRPVSTLPNEAQARALAALLVAQGQRALIHRTAAGFAVEVIA</sequence>
<dbReference type="EMBL" id="NHOO01000001">
    <property type="protein sequence ID" value="OVE50618.1"/>
    <property type="molecule type" value="Genomic_DNA"/>
</dbReference>